<reference evidence="2 3" key="1">
    <citation type="submission" date="2024-02" db="EMBL/GenBank/DDBJ databases">
        <title>Bacteria isolated from the canopy kelp, Nereocystis luetkeana.</title>
        <authorList>
            <person name="Pfister C.A."/>
            <person name="Younker I.T."/>
            <person name="Light S.H."/>
        </authorList>
    </citation>
    <scope>NUCLEOTIDE SEQUENCE [LARGE SCALE GENOMIC DNA]</scope>
    <source>
        <strain evidence="2 3">TI.1.05</strain>
    </source>
</reference>
<dbReference type="InterPro" id="IPR015947">
    <property type="entry name" value="PUA-like_sf"/>
</dbReference>
<evidence type="ECO:0000313" key="3">
    <source>
        <dbReference type="Proteomes" id="UP001369082"/>
    </source>
</evidence>
<dbReference type="InterPro" id="IPR046336">
    <property type="entry name" value="Lon_prtase_N_sf"/>
</dbReference>
<name>A0ABU9GRB8_9GAMM</name>
<dbReference type="Gene3D" id="2.30.130.40">
    <property type="entry name" value="LON domain-like"/>
    <property type="match status" value="1"/>
</dbReference>
<gene>
    <name evidence="2" type="ORF">V6256_09585</name>
</gene>
<dbReference type="Pfam" id="PF02190">
    <property type="entry name" value="LON_substr_bdg"/>
    <property type="match status" value="1"/>
</dbReference>
<comment type="caution">
    <text evidence="2">The sequence shown here is derived from an EMBL/GenBank/DDBJ whole genome shotgun (WGS) entry which is preliminary data.</text>
</comment>
<evidence type="ECO:0000259" key="1">
    <source>
        <dbReference type="Pfam" id="PF02190"/>
    </source>
</evidence>
<organism evidence="2 3">
    <name type="scientific">Psychromonas aquatilis</name>
    <dbReference type="NCBI Taxonomy" id="2005072"/>
    <lineage>
        <taxon>Bacteria</taxon>
        <taxon>Pseudomonadati</taxon>
        <taxon>Pseudomonadota</taxon>
        <taxon>Gammaproteobacteria</taxon>
        <taxon>Alteromonadales</taxon>
        <taxon>Psychromonadaceae</taxon>
        <taxon>Psychromonas</taxon>
    </lineage>
</organism>
<evidence type="ECO:0000313" key="2">
    <source>
        <dbReference type="EMBL" id="MEL0629860.1"/>
    </source>
</evidence>
<sequence length="183" mass="20915">MSHKKINLPIFPLSVFLLPGGITRLRIFEPKYLTMVSLSSQLGGFILCKENNGFHWGSWVEIINFNQDSHGVLEIDIQCKALVKITSTYSDDSKLTFAEAHTFEHWSTNQSSNASAELTDSLNDVIEKHALLKSLYQNNLSDNPYWVVSRWLELLPIDYNTKSRFIDDSTYSEAKQLVHSVIF</sequence>
<accession>A0ABU9GRB8</accession>
<dbReference type="InterPro" id="IPR003111">
    <property type="entry name" value="Lon_prtase_N"/>
</dbReference>
<dbReference type="RefSeq" id="WP_341597990.1">
    <property type="nucleotide sequence ID" value="NZ_JBAKAZ010000032.1"/>
</dbReference>
<dbReference type="SUPFAM" id="SSF88697">
    <property type="entry name" value="PUA domain-like"/>
    <property type="match status" value="1"/>
</dbReference>
<proteinExistence type="predicted"/>
<protein>
    <submittedName>
        <fullName evidence="2">LON peptidase substrate-binding domain-containing protein</fullName>
    </submittedName>
</protein>
<dbReference type="EMBL" id="JBAKAZ010000032">
    <property type="protein sequence ID" value="MEL0629860.1"/>
    <property type="molecule type" value="Genomic_DNA"/>
</dbReference>
<keyword evidence="3" id="KW-1185">Reference proteome</keyword>
<dbReference type="Proteomes" id="UP001369082">
    <property type="component" value="Unassembled WGS sequence"/>
</dbReference>
<feature type="domain" description="Lon N-terminal" evidence="1">
    <location>
        <begin position="7"/>
        <end position="162"/>
    </location>
</feature>